<dbReference type="PROSITE" id="PS51208">
    <property type="entry name" value="AUTOTRANSPORTER"/>
    <property type="match status" value="1"/>
</dbReference>
<proteinExistence type="predicted"/>
<dbReference type="SUPFAM" id="SSF103515">
    <property type="entry name" value="Autotransporter"/>
    <property type="match status" value="1"/>
</dbReference>
<organism evidence="2 3">
    <name type="scientific">Telmatospirillum siberiense</name>
    <dbReference type="NCBI Taxonomy" id="382514"/>
    <lineage>
        <taxon>Bacteria</taxon>
        <taxon>Pseudomonadati</taxon>
        <taxon>Pseudomonadota</taxon>
        <taxon>Alphaproteobacteria</taxon>
        <taxon>Rhodospirillales</taxon>
        <taxon>Rhodospirillaceae</taxon>
        <taxon>Telmatospirillum</taxon>
    </lineage>
</organism>
<name>A0A2N3PSN7_9PROT</name>
<keyword evidence="3" id="KW-1185">Reference proteome</keyword>
<accession>A0A2N3PSN7</accession>
<protein>
    <recommendedName>
        <fullName evidence="1">Autotransporter domain-containing protein</fullName>
    </recommendedName>
</protein>
<dbReference type="EMBL" id="PIUM01000020">
    <property type="protein sequence ID" value="PKU23418.1"/>
    <property type="molecule type" value="Genomic_DNA"/>
</dbReference>
<dbReference type="Pfam" id="PF03797">
    <property type="entry name" value="Autotransporter"/>
    <property type="match status" value="1"/>
</dbReference>
<evidence type="ECO:0000313" key="2">
    <source>
        <dbReference type="EMBL" id="PKU23418.1"/>
    </source>
</evidence>
<feature type="domain" description="Autotransporter" evidence="1">
    <location>
        <begin position="683"/>
        <end position="960"/>
    </location>
</feature>
<dbReference type="SMART" id="SM00869">
    <property type="entry name" value="Autotransporter"/>
    <property type="match status" value="1"/>
</dbReference>
<dbReference type="Gene3D" id="2.40.128.130">
    <property type="entry name" value="Autotransporter beta-domain"/>
    <property type="match status" value="1"/>
</dbReference>
<sequence length="960" mass="95156">MIVLFDHAAVMFLRIPGHLHRGNRRRDHAGAIGAIALGVLGILPNAQAWAAACASGGTITSATTICQTLAGGGSLVVGSGGSVALSSGTAVSITAQSSGATITNSGIISDTASGKRAITLAGTIQNTTIINAAGATVSATGDDAIHGGSSSTKILSGSIVIDNSGTIRSLGTTSSTNGQAIDLDNTGGTISIVIDNRAGGLISSADSDAIRPGENATVNNWGTIIGASVNGDTGNDGIDFQSHATGTVNNYAGATISGARHGITGSGDITVYNAGTIIGNLGSGINLDTTSGVASIVNAAGGLITGNASGTSDGDGIDVDYLVNITNAGTIRATGTWSGGLSEAITVGGGTITNSGLITSVQRAITVDDSNGGNAFAATTIINSPTGTIIGNNGQAISITDSFSDTIVNAGLIVGSVSTGGGGDTLTNSGIIRGDITAGDGLFIAGGDNGTVGTLSGLAGGVGTITATGVAFTSGSLFLGDNVVVNGGAGTVTNAASLQIGRAVTISGNYVQGSGGALVVVLSSSSSGALVITGSASLSGSLKVVSDSGVVTAGQTVTIVSAGSLSASNLQTSSNLLFNTVYTITGTSIAMTALPWAAVAATGGGSVGSTLDMLSSNTAYQSLLSQLTQLSSAGQARALKQLGGSPTTVQINTGAAFATPTTAVIEQHQMARAGDAVGLAAGSPADRRALWGQVLGSGASLDGAYSAASWGLLVGGDLELIPDVTGGLAASWLRTNAHGTGDSSGNRTMADSYQLAAYGSWRPEGGQAFLNGLLAFGQDQYDQSRPIDFLGSRASADYDGQHYQAKLGGGYDFALEGIPHPATLSPLFSLQYIRSELSGYAESGAGLADLSVKAKGFDSVESELGGRLATRVPIAWGVLASDIQAGWVHSYTNNPVSVSVAMGGVAFISRSERPAADGARLGLGATLERSDDLSIRLEYDGDYRSDYRSHTGLLQIRQEF</sequence>
<evidence type="ECO:0000259" key="1">
    <source>
        <dbReference type="PROSITE" id="PS51208"/>
    </source>
</evidence>
<dbReference type="Proteomes" id="UP000233293">
    <property type="component" value="Unassembled WGS sequence"/>
</dbReference>
<gene>
    <name evidence="2" type="ORF">CWS72_16275</name>
</gene>
<reference evidence="3" key="1">
    <citation type="submission" date="2017-12" db="EMBL/GenBank/DDBJ databases">
        <title>Draft genome sequence of Telmatospirillum siberiense 26-4b1T, an acidotolerant peatland alphaproteobacterium potentially involved in sulfur cycling.</title>
        <authorList>
            <person name="Hausmann B."/>
            <person name="Pjevac P."/>
            <person name="Schreck K."/>
            <person name="Herbold C.W."/>
            <person name="Daims H."/>
            <person name="Wagner M."/>
            <person name="Pester M."/>
            <person name="Loy A."/>
        </authorList>
    </citation>
    <scope>NUCLEOTIDE SEQUENCE [LARGE SCALE GENOMIC DNA]</scope>
    <source>
        <strain evidence="3">26-4b1</strain>
    </source>
</reference>
<evidence type="ECO:0000313" key="3">
    <source>
        <dbReference type="Proteomes" id="UP000233293"/>
    </source>
</evidence>
<dbReference type="InterPro" id="IPR005546">
    <property type="entry name" value="Autotransporte_beta"/>
</dbReference>
<comment type="caution">
    <text evidence="2">The sequence shown here is derived from an EMBL/GenBank/DDBJ whole genome shotgun (WGS) entry which is preliminary data.</text>
</comment>
<dbReference type="InterPro" id="IPR036709">
    <property type="entry name" value="Autotransporte_beta_dom_sf"/>
</dbReference>
<dbReference type="AlphaFoldDB" id="A0A2N3PSN7"/>